<keyword evidence="2" id="KW-0472">Membrane</keyword>
<name>A0AA96ZYP2_9EURY</name>
<feature type="transmembrane region" description="Helical" evidence="2">
    <location>
        <begin position="42"/>
        <end position="62"/>
    </location>
</feature>
<proteinExistence type="predicted"/>
<feature type="region of interest" description="Disordered" evidence="1">
    <location>
        <begin position="105"/>
        <end position="133"/>
    </location>
</feature>
<sequence>MAFEGDLILSVFSYLFLLWFIFIVARQIFLCARNRKNDAKKLLYAALAFSFLAALGLTIYTVVYLQNDSAVVNILISFAGNFVLWSIPTIIAALTYAIYFLRKQKEPPKEETKSKAEALKEEKKNERMNHKIY</sequence>
<keyword evidence="2" id="KW-0812">Transmembrane</keyword>
<keyword evidence="4" id="KW-1185">Reference proteome</keyword>
<evidence type="ECO:0000313" key="3">
    <source>
        <dbReference type="EMBL" id="WNY28327.1"/>
    </source>
</evidence>
<dbReference type="AlphaFoldDB" id="A0AA96ZYP2"/>
<evidence type="ECO:0000256" key="2">
    <source>
        <dbReference type="SAM" id="Phobius"/>
    </source>
</evidence>
<dbReference type="KEGG" id="mees:MmiEs2_05120"/>
<accession>A0AA96ZYP2</accession>
<keyword evidence="2" id="KW-1133">Transmembrane helix</keyword>
<protein>
    <submittedName>
        <fullName evidence="3">Uncharacterized protein</fullName>
    </submittedName>
</protein>
<dbReference type="GeneID" id="85196962"/>
<feature type="transmembrane region" description="Helical" evidence="2">
    <location>
        <begin position="12"/>
        <end position="30"/>
    </location>
</feature>
<evidence type="ECO:0000256" key="1">
    <source>
        <dbReference type="SAM" id="MobiDB-lite"/>
    </source>
</evidence>
<dbReference type="Proteomes" id="UP001302662">
    <property type="component" value="Chromosome"/>
</dbReference>
<feature type="transmembrane region" description="Helical" evidence="2">
    <location>
        <begin position="82"/>
        <end position="101"/>
    </location>
</feature>
<dbReference type="EMBL" id="CP131062">
    <property type="protein sequence ID" value="WNY28327.1"/>
    <property type="molecule type" value="Genomic_DNA"/>
</dbReference>
<dbReference type="RefSeq" id="WP_316559870.1">
    <property type="nucleotide sequence ID" value="NZ_CP131062.1"/>
</dbReference>
<reference evidence="3 4" key="1">
    <citation type="submission" date="2023-07" db="EMBL/GenBank/DDBJ databases">
        <title>Closed genome sequence of Methanimicrococcus sp. Es2.</title>
        <authorList>
            <person name="Protasov E."/>
            <person name="Platt K."/>
            <person name="Reeh H."/>
            <person name="Poehlein A."/>
            <person name="Daniel R."/>
            <person name="Brune A."/>
        </authorList>
    </citation>
    <scope>NUCLEOTIDE SEQUENCE [LARGE SCALE GENOMIC DNA]</scope>
    <source>
        <strain evidence="3 4">Es2</strain>
    </source>
</reference>
<evidence type="ECO:0000313" key="4">
    <source>
        <dbReference type="Proteomes" id="UP001302662"/>
    </source>
</evidence>
<organism evidence="3 4">
    <name type="scientific">Methanimicrococcus stummii</name>
    <dbReference type="NCBI Taxonomy" id="3028294"/>
    <lineage>
        <taxon>Archaea</taxon>
        <taxon>Methanobacteriati</taxon>
        <taxon>Methanobacteriota</taxon>
        <taxon>Stenosarchaea group</taxon>
        <taxon>Methanomicrobia</taxon>
        <taxon>Methanosarcinales</taxon>
        <taxon>Methanosarcinaceae</taxon>
        <taxon>Methanimicrococcus</taxon>
    </lineage>
</organism>
<gene>
    <name evidence="3" type="ORF">MmiEs2_05120</name>
</gene>